<gene>
    <name evidence="1" type="ORF">GJ699_02580</name>
</gene>
<dbReference type="EMBL" id="WKJK01000001">
    <property type="protein sequence ID" value="MRW88864.1"/>
    <property type="molecule type" value="Genomic_DNA"/>
</dbReference>
<evidence type="ECO:0000313" key="1">
    <source>
        <dbReference type="EMBL" id="MRW88864.1"/>
    </source>
</evidence>
<evidence type="ECO:0000313" key="2">
    <source>
        <dbReference type="Proteomes" id="UP000433309"/>
    </source>
</evidence>
<accession>A0A6I2KWS3</accession>
<name>A0A6I2KWS3_9BURK</name>
<dbReference type="AlphaFoldDB" id="A0A6I2KWS3"/>
<dbReference type="Proteomes" id="UP000433309">
    <property type="component" value="Unassembled WGS sequence"/>
</dbReference>
<proteinExistence type="predicted"/>
<reference evidence="1 2" key="1">
    <citation type="submission" date="2019-11" db="EMBL/GenBank/DDBJ databases">
        <title>Novel species isolated from a subtropical stream in China.</title>
        <authorList>
            <person name="Lu H."/>
        </authorList>
    </citation>
    <scope>NUCLEOTIDE SEQUENCE [LARGE SCALE GENOMIC DNA]</scope>
    <source>
        <strain evidence="1 2">FT80W</strain>
    </source>
</reference>
<dbReference type="RefSeq" id="WP_154372778.1">
    <property type="nucleotide sequence ID" value="NZ_WKJK01000001.1"/>
</dbReference>
<comment type="caution">
    <text evidence="1">The sequence shown here is derived from an EMBL/GenBank/DDBJ whole genome shotgun (WGS) entry which is preliminary data.</text>
</comment>
<organism evidence="1 2">
    <name type="scientific">Duganella guangzhouensis</name>
    <dbReference type="NCBI Taxonomy" id="2666084"/>
    <lineage>
        <taxon>Bacteria</taxon>
        <taxon>Pseudomonadati</taxon>
        <taxon>Pseudomonadota</taxon>
        <taxon>Betaproteobacteria</taxon>
        <taxon>Burkholderiales</taxon>
        <taxon>Oxalobacteraceae</taxon>
        <taxon>Telluria group</taxon>
        <taxon>Duganella</taxon>
    </lineage>
</organism>
<keyword evidence="2" id="KW-1185">Reference proteome</keyword>
<protein>
    <submittedName>
        <fullName evidence="1">Uncharacterized protein</fullName>
    </submittedName>
</protein>
<sequence length="212" mass="23072">MNSVQEKLYKGYAKAALKLGQQYDLYRPTAADYPVAPAQLVATVMASFNPQDMKYGSAGDYAKPGWYCLTDGRLTKVGDYLVNGAEVYFIAAQQLALPIDAVRCNRVATVTRPKQQSGAGAQGYGGSVVADEVALMTQWPCSILQGTKGEKTEANLPADIRSPWWAILLPAWPGVVLRSTDVITDDLGRRYTVSSAELTDRGWRLTAMQAQT</sequence>